<sequence length="193" mass="21532">MNKYSRILLLGLACLPFMAQAESTPMEQAPKTKLNTKTIYGLYEKVSISAIDLKIEAKLDTGAQTASLSARDIRRFKRDGESWVEFYLAIDEAHDNKIELPLVRTSKIKRRSGDYDEEGDEETYTRRPVVHLSVCLGNQRHTIEVNLTDRSAFKFPLLIGSNALTQFGALVDVSENYVAGEPACKPSSQSSAE</sequence>
<feature type="signal peptide" evidence="1">
    <location>
        <begin position="1"/>
        <end position="21"/>
    </location>
</feature>
<evidence type="ECO:0000313" key="4">
    <source>
        <dbReference type="Proteomes" id="UP001173465"/>
    </source>
</evidence>
<feature type="domain" description="Retropepsin-like aspartic endopeptidase" evidence="2">
    <location>
        <begin position="39"/>
        <end position="181"/>
    </location>
</feature>
<dbReference type="SUPFAM" id="SSF50630">
    <property type="entry name" value="Acid proteases"/>
    <property type="match status" value="1"/>
</dbReference>
<evidence type="ECO:0000259" key="2">
    <source>
        <dbReference type="Pfam" id="PF05618"/>
    </source>
</evidence>
<accession>A0AAW7DUN8</accession>
<proteinExistence type="predicted"/>
<dbReference type="GO" id="GO:0006508">
    <property type="term" value="P:proteolysis"/>
    <property type="evidence" value="ECO:0007669"/>
    <property type="project" value="UniProtKB-KW"/>
</dbReference>
<dbReference type="InterPro" id="IPR021109">
    <property type="entry name" value="Peptidase_aspartic_dom_sf"/>
</dbReference>
<protein>
    <submittedName>
        <fullName evidence="3">ATP-dependent zinc protease</fullName>
    </submittedName>
</protein>
<organism evidence="3 4">
    <name type="scientific">Thiopseudomonas alkaliphila</name>
    <dbReference type="NCBI Taxonomy" id="1697053"/>
    <lineage>
        <taxon>Bacteria</taxon>
        <taxon>Pseudomonadati</taxon>
        <taxon>Pseudomonadota</taxon>
        <taxon>Gammaproteobacteria</taxon>
        <taxon>Pseudomonadales</taxon>
        <taxon>Pseudomonadaceae</taxon>
        <taxon>Thiopseudomonas</taxon>
    </lineage>
</organism>
<dbReference type="Pfam" id="PF05618">
    <property type="entry name" value="Zn_protease"/>
    <property type="match status" value="1"/>
</dbReference>
<dbReference type="EMBL" id="JACANB010000008">
    <property type="protein sequence ID" value="MDM1697075.1"/>
    <property type="molecule type" value="Genomic_DNA"/>
</dbReference>
<dbReference type="AlphaFoldDB" id="A0AAW7DUN8"/>
<dbReference type="PANTHER" id="PTHR38037">
    <property type="entry name" value="ZN_PROTEASE DOMAIN-CONTAINING PROTEIN"/>
    <property type="match status" value="1"/>
</dbReference>
<dbReference type="Proteomes" id="UP001173465">
    <property type="component" value="Unassembled WGS sequence"/>
</dbReference>
<reference evidence="3" key="2">
    <citation type="journal article" date="2022" name="Sci. Total Environ.">
        <title>Prevalence, transmission, and molecular epidemiology of tet(X)-positive bacteria among humans, animals, and environmental niches in China: An epidemiological, and genomic-based study.</title>
        <authorList>
            <person name="Dong N."/>
            <person name="Zeng Y."/>
            <person name="Cai C."/>
            <person name="Sun C."/>
            <person name="Lu J."/>
            <person name="Liu C."/>
            <person name="Zhou H."/>
            <person name="Sun Q."/>
            <person name="Shu L."/>
            <person name="Wang H."/>
            <person name="Wang Y."/>
            <person name="Wang S."/>
            <person name="Wu C."/>
            <person name="Chan E.W."/>
            <person name="Chen G."/>
            <person name="Shen Z."/>
            <person name="Chen S."/>
            <person name="Zhang R."/>
        </authorList>
    </citation>
    <scope>NUCLEOTIDE SEQUENCE</scope>
    <source>
        <strain evidence="3">DF46-2-2</strain>
    </source>
</reference>
<comment type="caution">
    <text evidence="3">The sequence shown here is derived from an EMBL/GenBank/DDBJ whole genome shotgun (WGS) entry which is preliminary data.</text>
</comment>
<dbReference type="InterPro" id="IPR008503">
    <property type="entry name" value="Asp_endopeptidase"/>
</dbReference>
<keyword evidence="3" id="KW-0645">Protease</keyword>
<keyword evidence="3" id="KW-0378">Hydrolase</keyword>
<dbReference type="Gene3D" id="2.40.70.10">
    <property type="entry name" value="Acid Proteases"/>
    <property type="match status" value="1"/>
</dbReference>
<reference evidence="3" key="1">
    <citation type="submission" date="2020-06" db="EMBL/GenBank/DDBJ databases">
        <authorList>
            <person name="Dong N."/>
        </authorList>
    </citation>
    <scope>NUCLEOTIDE SEQUENCE</scope>
    <source>
        <strain evidence="3">DF46-2-2</strain>
    </source>
</reference>
<gene>
    <name evidence="3" type="ORF">HX099_10455</name>
</gene>
<feature type="chain" id="PRO_5043588705" evidence="1">
    <location>
        <begin position="22"/>
        <end position="193"/>
    </location>
</feature>
<dbReference type="GO" id="GO:0008233">
    <property type="term" value="F:peptidase activity"/>
    <property type="evidence" value="ECO:0007669"/>
    <property type="project" value="UniProtKB-KW"/>
</dbReference>
<evidence type="ECO:0000313" key="3">
    <source>
        <dbReference type="EMBL" id="MDM1697075.1"/>
    </source>
</evidence>
<keyword evidence="1" id="KW-0732">Signal</keyword>
<evidence type="ECO:0000256" key="1">
    <source>
        <dbReference type="SAM" id="SignalP"/>
    </source>
</evidence>
<name>A0AAW7DUN8_9GAMM</name>
<dbReference type="PANTHER" id="PTHR38037:SF2">
    <property type="entry name" value="ATP-DEPENDENT ZINC PROTEASE DOMAIN-CONTAINING PROTEIN-RELATED"/>
    <property type="match status" value="1"/>
</dbReference>